<dbReference type="GO" id="GO:0080044">
    <property type="term" value="F:quercetin 7-O-glucosyltransferase activity"/>
    <property type="evidence" value="ECO:0007669"/>
    <property type="project" value="TreeGrafter"/>
</dbReference>
<organism evidence="2 3">
    <name type="scientific">Panicum miliaceum</name>
    <name type="common">Proso millet</name>
    <name type="synonym">Broomcorn millet</name>
    <dbReference type="NCBI Taxonomy" id="4540"/>
    <lineage>
        <taxon>Eukaryota</taxon>
        <taxon>Viridiplantae</taxon>
        <taxon>Streptophyta</taxon>
        <taxon>Embryophyta</taxon>
        <taxon>Tracheophyta</taxon>
        <taxon>Spermatophyta</taxon>
        <taxon>Magnoliopsida</taxon>
        <taxon>Liliopsida</taxon>
        <taxon>Poales</taxon>
        <taxon>Poaceae</taxon>
        <taxon>PACMAD clade</taxon>
        <taxon>Panicoideae</taxon>
        <taxon>Panicodae</taxon>
        <taxon>Paniceae</taxon>
        <taxon>Panicinae</taxon>
        <taxon>Panicum</taxon>
        <taxon>Panicum sect. Panicum</taxon>
    </lineage>
</organism>
<dbReference type="PANTHER" id="PTHR11926">
    <property type="entry name" value="GLUCOSYL/GLUCURONOSYL TRANSFERASES"/>
    <property type="match status" value="1"/>
</dbReference>
<proteinExistence type="inferred from homology"/>
<accession>A0A3L6RVA5</accession>
<gene>
    <name evidence="2" type="ORF">C2845_PM11G09040</name>
</gene>
<dbReference type="STRING" id="4540.A0A3L6RVA5"/>
<dbReference type="PANTHER" id="PTHR11926:SF1071">
    <property type="entry name" value="GLYCOSYLTRANSFERASE"/>
    <property type="match status" value="1"/>
</dbReference>
<comment type="similarity">
    <text evidence="1">Belongs to the UDP-glycosyltransferase family.</text>
</comment>
<dbReference type="AlphaFoldDB" id="A0A3L6RVA5"/>
<comment type="caution">
    <text evidence="2">The sequence shown here is derived from an EMBL/GenBank/DDBJ whole genome shotgun (WGS) entry which is preliminary data.</text>
</comment>
<evidence type="ECO:0000313" key="3">
    <source>
        <dbReference type="Proteomes" id="UP000275267"/>
    </source>
</evidence>
<keyword evidence="3" id="KW-1185">Reference proteome</keyword>
<name>A0A3L6RVA5_PANMI</name>
<dbReference type="OrthoDB" id="780888at2759"/>
<evidence type="ECO:0008006" key="4">
    <source>
        <dbReference type="Google" id="ProtNLM"/>
    </source>
</evidence>
<reference evidence="3" key="1">
    <citation type="journal article" date="2019" name="Nat. Commun.">
        <title>The genome of broomcorn millet.</title>
        <authorList>
            <person name="Zou C."/>
            <person name="Miki D."/>
            <person name="Li D."/>
            <person name="Tang Q."/>
            <person name="Xiao L."/>
            <person name="Rajput S."/>
            <person name="Deng P."/>
            <person name="Jia W."/>
            <person name="Huang R."/>
            <person name="Zhang M."/>
            <person name="Sun Y."/>
            <person name="Hu J."/>
            <person name="Fu X."/>
            <person name="Schnable P.S."/>
            <person name="Li F."/>
            <person name="Zhang H."/>
            <person name="Feng B."/>
            <person name="Zhu X."/>
            <person name="Liu R."/>
            <person name="Schnable J.C."/>
            <person name="Zhu J.-K."/>
            <person name="Zhang H."/>
        </authorList>
    </citation>
    <scope>NUCLEOTIDE SEQUENCE [LARGE SCALE GENOMIC DNA]</scope>
</reference>
<dbReference type="EMBL" id="PQIB02000007">
    <property type="protein sequence ID" value="RLN09738.1"/>
    <property type="molecule type" value="Genomic_DNA"/>
</dbReference>
<evidence type="ECO:0000313" key="2">
    <source>
        <dbReference type="EMBL" id="RLN09738.1"/>
    </source>
</evidence>
<dbReference type="Gene3D" id="3.40.50.2000">
    <property type="entry name" value="Glycogen Phosphorylase B"/>
    <property type="match status" value="1"/>
</dbReference>
<dbReference type="SUPFAM" id="SSF53756">
    <property type="entry name" value="UDP-Glycosyltransferase/glycogen phosphorylase"/>
    <property type="match status" value="1"/>
</dbReference>
<dbReference type="GO" id="GO:0080043">
    <property type="term" value="F:quercetin 3-O-glucosyltransferase activity"/>
    <property type="evidence" value="ECO:0007669"/>
    <property type="project" value="TreeGrafter"/>
</dbReference>
<dbReference type="Proteomes" id="UP000275267">
    <property type="component" value="Unassembled WGS sequence"/>
</dbReference>
<protein>
    <recommendedName>
        <fullName evidence="4">7-deoxyloganetin glucosyltransferase-like</fullName>
    </recommendedName>
</protein>
<sequence>MLCWPFFAEQQTNCRYACTEWGVGVEVAGGVRRESLEARIREAMAGDKGREMRRRAEEWKEAAVRATQPGGRALTNLDDLIHDVLLPRKSS</sequence>
<evidence type="ECO:0000256" key="1">
    <source>
        <dbReference type="ARBA" id="ARBA00009995"/>
    </source>
</evidence>